<name>C5KPT3_PERM5</name>
<gene>
    <name evidence="1" type="ORF">Pmar_PMAR000067</name>
</gene>
<dbReference type="Proteomes" id="UP000007800">
    <property type="component" value="Unassembled WGS sequence"/>
</dbReference>
<proteinExistence type="predicted"/>
<reference evidence="1 2" key="1">
    <citation type="submission" date="2008-07" db="EMBL/GenBank/DDBJ databases">
        <authorList>
            <person name="El-Sayed N."/>
            <person name="Caler E."/>
            <person name="Inman J."/>
            <person name="Amedeo P."/>
            <person name="Hass B."/>
            <person name="Wortman J."/>
        </authorList>
    </citation>
    <scope>NUCLEOTIDE SEQUENCE [LARGE SCALE GENOMIC DNA]</scope>
    <source>
        <strain evidence="2">ATCC 50983 / TXsc</strain>
    </source>
</reference>
<dbReference type="EMBL" id="GG675180">
    <property type="protein sequence ID" value="EER13480.1"/>
    <property type="molecule type" value="Genomic_DNA"/>
</dbReference>
<dbReference type="AlphaFoldDB" id="C5KPT3"/>
<protein>
    <submittedName>
        <fullName evidence="1">Uncharacterized protein</fullName>
    </submittedName>
</protein>
<dbReference type="RefSeq" id="XP_002781685.1">
    <property type="nucleotide sequence ID" value="XM_002781639.1"/>
</dbReference>
<dbReference type="InParanoid" id="C5KPT3"/>
<evidence type="ECO:0000313" key="2">
    <source>
        <dbReference type="Proteomes" id="UP000007800"/>
    </source>
</evidence>
<organism evidence="2">
    <name type="scientific">Perkinsus marinus (strain ATCC 50983 / TXsc)</name>
    <dbReference type="NCBI Taxonomy" id="423536"/>
    <lineage>
        <taxon>Eukaryota</taxon>
        <taxon>Sar</taxon>
        <taxon>Alveolata</taxon>
        <taxon>Perkinsozoa</taxon>
        <taxon>Perkinsea</taxon>
        <taxon>Perkinsida</taxon>
        <taxon>Perkinsidae</taxon>
        <taxon>Perkinsus</taxon>
    </lineage>
</organism>
<accession>C5KPT3</accession>
<evidence type="ECO:0000313" key="1">
    <source>
        <dbReference type="EMBL" id="EER13480.1"/>
    </source>
</evidence>
<dbReference type="GeneID" id="9042221"/>
<feature type="non-terminal residue" evidence="1">
    <location>
        <position position="1"/>
    </location>
</feature>
<keyword evidence="2" id="KW-1185">Reference proteome</keyword>
<sequence length="78" mass="8930">LKHYIILQLHMKSVFQLVLIITALTLLSHAVKDGVERRLEQILQPRILMHNPCDKCPHTCVCPATIDPAPFCYCPHDK</sequence>